<gene>
    <name evidence="1" type="ORF">HAX54_026376</name>
</gene>
<organism evidence="1 2">
    <name type="scientific">Datura stramonium</name>
    <name type="common">Jimsonweed</name>
    <name type="synonym">Common thornapple</name>
    <dbReference type="NCBI Taxonomy" id="4076"/>
    <lineage>
        <taxon>Eukaryota</taxon>
        <taxon>Viridiplantae</taxon>
        <taxon>Streptophyta</taxon>
        <taxon>Embryophyta</taxon>
        <taxon>Tracheophyta</taxon>
        <taxon>Spermatophyta</taxon>
        <taxon>Magnoliopsida</taxon>
        <taxon>eudicotyledons</taxon>
        <taxon>Gunneridae</taxon>
        <taxon>Pentapetalae</taxon>
        <taxon>asterids</taxon>
        <taxon>lamiids</taxon>
        <taxon>Solanales</taxon>
        <taxon>Solanaceae</taxon>
        <taxon>Solanoideae</taxon>
        <taxon>Datureae</taxon>
        <taxon>Datura</taxon>
    </lineage>
</organism>
<evidence type="ECO:0000313" key="2">
    <source>
        <dbReference type="Proteomes" id="UP000823775"/>
    </source>
</evidence>
<dbReference type="EMBL" id="JACEIK010000032">
    <property type="protein sequence ID" value="MCD7447257.1"/>
    <property type="molecule type" value="Genomic_DNA"/>
</dbReference>
<comment type="caution">
    <text evidence="1">The sequence shown here is derived from an EMBL/GenBank/DDBJ whole genome shotgun (WGS) entry which is preliminary data.</text>
</comment>
<reference evidence="1 2" key="1">
    <citation type="journal article" date="2021" name="BMC Genomics">
        <title>Datura genome reveals duplications of psychoactive alkaloid biosynthetic genes and high mutation rate following tissue culture.</title>
        <authorList>
            <person name="Rajewski A."/>
            <person name="Carter-House D."/>
            <person name="Stajich J."/>
            <person name="Litt A."/>
        </authorList>
    </citation>
    <scope>NUCLEOTIDE SEQUENCE [LARGE SCALE GENOMIC DNA]</scope>
    <source>
        <strain evidence="1">AR-01</strain>
    </source>
</reference>
<accession>A0ABS8RKD5</accession>
<dbReference type="Proteomes" id="UP000823775">
    <property type="component" value="Unassembled WGS sequence"/>
</dbReference>
<dbReference type="InterPro" id="IPR036052">
    <property type="entry name" value="TrpB-like_PALP_sf"/>
</dbReference>
<dbReference type="SUPFAM" id="SSF53686">
    <property type="entry name" value="Tryptophan synthase beta subunit-like PLP-dependent enzymes"/>
    <property type="match status" value="1"/>
</dbReference>
<name>A0ABS8RKD5_DATST</name>
<dbReference type="InterPro" id="IPR050214">
    <property type="entry name" value="Cys_Synth/Cystath_Beta-Synth"/>
</dbReference>
<sequence length="140" mass="15770">MAERGKLKPESSSLTLKSGTEARQNEIRFILRPLVLKFGKTLKYLRSKNPNVKIYGIEPTESNVLNGGKPGPHQIIGNGVGFKPDMLDMDVMEEVLMAFYQHDRADIGLPYHRDHLDPKMLKKALKANLHLHISDLPDAN</sequence>
<dbReference type="PANTHER" id="PTHR10314">
    <property type="entry name" value="CYSTATHIONINE BETA-SYNTHASE"/>
    <property type="match status" value="1"/>
</dbReference>
<proteinExistence type="predicted"/>
<evidence type="ECO:0000313" key="1">
    <source>
        <dbReference type="EMBL" id="MCD7447257.1"/>
    </source>
</evidence>
<protein>
    <submittedName>
        <fullName evidence="1">Uncharacterized protein</fullName>
    </submittedName>
</protein>
<dbReference type="Gene3D" id="3.40.50.1100">
    <property type="match status" value="1"/>
</dbReference>
<keyword evidence="2" id="KW-1185">Reference proteome</keyword>